<keyword evidence="3 7" id="KW-1133">Transmembrane helix</keyword>
<name>G3D5I2_9BACT</name>
<keyword evidence="2 7" id="KW-0812">Transmembrane</keyword>
<feature type="transmembrane region" description="Helical" evidence="7">
    <location>
        <begin position="6"/>
        <end position="22"/>
    </location>
</feature>
<evidence type="ECO:0000256" key="5">
    <source>
        <dbReference type="ARBA" id="ARBA00023098"/>
    </source>
</evidence>
<dbReference type="GO" id="GO:0012505">
    <property type="term" value="C:endomembrane system"/>
    <property type="evidence" value="ECO:0007669"/>
    <property type="project" value="UniProtKB-SubCell"/>
</dbReference>
<feature type="domain" description="Fatty acid hydroxylase" evidence="8">
    <location>
        <begin position="86"/>
        <end position="219"/>
    </location>
</feature>
<dbReference type="GO" id="GO:0005506">
    <property type="term" value="F:iron ion binding"/>
    <property type="evidence" value="ECO:0007669"/>
    <property type="project" value="InterPro"/>
</dbReference>
<dbReference type="AlphaFoldDB" id="G3D5I2"/>
<feature type="transmembrane region" description="Helical" evidence="7">
    <location>
        <begin position="43"/>
        <end position="71"/>
    </location>
</feature>
<dbReference type="EMBL" id="HQ191476">
    <property type="protein sequence ID" value="ADN05990.1"/>
    <property type="molecule type" value="Genomic_DNA"/>
</dbReference>
<keyword evidence="5" id="KW-0443">Lipid metabolism</keyword>
<proteinExistence type="predicted"/>
<protein>
    <submittedName>
        <fullName evidence="9">C-5 sterol desaturase</fullName>
        <ecNumber evidence="9">1.3.-.-</ecNumber>
    </submittedName>
</protein>
<keyword evidence="4 9" id="KW-0560">Oxidoreductase</keyword>
<evidence type="ECO:0000256" key="7">
    <source>
        <dbReference type="SAM" id="Phobius"/>
    </source>
</evidence>
<sequence length="303" mass="35455">MALIYYAIPFFLVTLGIERWLVHRKDRREGAQATLAGFTTKDSFASLSMGVGFLLIDTTLKLLPFAGLAWFYQFRLFDIPVVWWSWILLLFAEDFCYYWFHRLHHEVRALWAAHENHHSSTHYNLTTALRQSWTTPFTGFLFWVPLPLLGFPIEMIIIQKSISLLYQYWLHTELIDRLGWFGVVFNTPSHHRVHHGRNPIYLDRNHAGIFIIWDKMFGTFEPEAEPVDYGLTKNIHTYNPVRIAFHEWSSMLQDAWNAKSWRGRLGYLVMPPGWTEDGAGKTAPVLRRDYLAAAGLDHRAMGR</sequence>
<dbReference type="PANTHER" id="PTHR21624">
    <property type="entry name" value="STEROL DESATURASE-RELATED PROTEIN"/>
    <property type="match status" value="1"/>
</dbReference>
<dbReference type="GO" id="GO:0006643">
    <property type="term" value="P:membrane lipid metabolic process"/>
    <property type="evidence" value="ECO:0007669"/>
    <property type="project" value="TreeGrafter"/>
</dbReference>
<evidence type="ECO:0000256" key="2">
    <source>
        <dbReference type="ARBA" id="ARBA00022692"/>
    </source>
</evidence>
<accession>G3D5I2</accession>
<feature type="transmembrane region" description="Helical" evidence="7">
    <location>
        <begin position="83"/>
        <end position="100"/>
    </location>
</feature>
<evidence type="ECO:0000256" key="3">
    <source>
        <dbReference type="ARBA" id="ARBA00022989"/>
    </source>
</evidence>
<dbReference type="InterPro" id="IPR006694">
    <property type="entry name" value="Fatty_acid_hydroxylase"/>
</dbReference>
<evidence type="ECO:0000256" key="1">
    <source>
        <dbReference type="ARBA" id="ARBA00004127"/>
    </source>
</evidence>
<organism evidence="9">
    <name type="scientific">uncultured Myxococcales bacterium</name>
    <dbReference type="NCBI Taxonomy" id="253830"/>
    <lineage>
        <taxon>Bacteria</taxon>
        <taxon>Pseudomonadati</taxon>
        <taxon>Myxococcota</taxon>
        <taxon>Myxococcia</taxon>
        <taxon>Myxococcales</taxon>
        <taxon>environmental samples</taxon>
    </lineage>
</organism>
<gene>
    <name evidence="9" type="ORF">MMCf2_140</name>
</gene>
<dbReference type="GO" id="GO:0050479">
    <property type="term" value="F:glyceryl-ether monooxygenase activity"/>
    <property type="evidence" value="ECO:0007669"/>
    <property type="project" value="TreeGrafter"/>
</dbReference>
<keyword evidence="6 7" id="KW-0472">Membrane</keyword>
<dbReference type="GO" id="GO:0016020">
    <property type="term" value="C:membrane"/>
    <property type="evidence" value="ECO:0007669"/>
    <property type="project" value="GOC"/>
</dbReference>
<comment type="subcellular location">
    <subcellularLocation>
        <location evidence="1">Endomembrane system</location>
        <topology evidence="1">Multi-pass membrane protein</topology>
    </subcellularLocation>
</comment>
<dbReference type="PANTHER" id="PTHR21624:SF1">
    <property type="entry name" value="ALKYLGLYCEROL MONOOXYGENASE"/>
    <property type="match status" value="1"/>
</dbReference>
<dbReference type="GO" id="GO:0008610">
    <property type="term" value="P:lipid biosynthetic process"/>
    <property type="evidence" value="ECO:0007669"/>
    <property type="project" value="InterPro"/>
</dbReference>
<dbReference type="InterPro" id="IPR051689">
    <property type="entry name" value="Sterol_desaturase/TMEM195"/>
</dbReference>
<dbReference type="EC" id="1.3.-.-" evidence="9"/>
<evidence type="ECO:0000256" key="6">
    <source>
        <dbReference type="ARBA" id="ARBA00023136"/>
    </source>
</evidence>
<dbReference type="Pfam" id="PF04116">
    <property type="entry name" value="FA_hydroxylase"/>
    <property type="match status" value="1"/>
</dbReference>
<evidence type="ECO:0000313" key="9">
    <source>
        <dbReference type="EMBL" id="ADN05990.1"/>
    </source>
</evidence>
<reference evidence="9" key="1">
    <citation type="journal article" date="2012" name="ISME J.">
        <title>Biogeography and phylogenetic diversity of a cluster of exclusively marine myxobacteria.</title>
        <authorList>
            <person name="Brinkhoff T."/>
            <person name="Fischer D."/>
            <person name="Vollmers J."/>
            <person name="Voget S."/>
            <person name="Beardsley C."/>
            <person name="Thole S."/>
            <person name="Mussmann M."/>
            <person name="Kunze B."/>
            <person name="Wagner-Dobler I."/>
            <person name="Daniel R."/>
            <person name="Simon M."/>
        </authorList>
    </citation>
    <scope>NUCLEOTIDE SEQUENCE</scope>
</reference>
<evidence type="ECO:0000259" key="8">
    <source>
        <dbReference type="Pfam" id="PF04116"/>
    </source>
</evidence>
<evidence type="ECO:0000256" key="4">
    <source>
        <dbReference type="ARBA" id="ARBA00023002"/>
    </source>
</evidence>